<reference evidence="2 3" key="1">
    <citation type="submission" date="2023-05" db="EMBL/GenBank/DDBJ databases">
        <title>Actinoplanes sp. NEAU-A12 genome sequencing.</title>
        <authorList>
            <person name="Wang Z.-S."/>
        </authorList>
    </citation>
    <scope>NUCLEOTIDE SEQUENCE [LARGE SCALE GENOMIC DNA]</scope>
    <source>
        <strain evidence="2 3">NEAU-A12</strain>
    </source>
</reference>
<keyword evidence="3" id="KW-1185">Reference proteome</keyword>
<gene>
    <name evidence="2" type="ORF">QLQ12_27875</name>
</gene>
<keyword evidence="1" id="KW-0812">Transmembrane</keyword>
<feature type="transmembrane region" description="Helical" evidence="1">
    <location>
        <begin position="332"/>
        <end position="354"/>
    </location>
</feature>
<organism evidence="2 3">
    <name type="scientific">Actinoplanes sandaracinus</name>
    <dbReference type="NCBI Taxonomy" id="3045177"/>
    <lineage>
        <taxon>Bacteria</taxon>
        <taxon>Bacillati</taxon>
        <taxon>Actinomycetota</taxon>
        <taxon>Actinomycetes</taxon>
        <taxon>Micromonosporales</taxon>
        <taxon>Micromonosporaceae</taxon>
        <taxon>Actinoplanes</taxon>
    </lineage>
</organism>
<feature type="transmembrane region" description="Helical" evidence="1">
    <location>
        <begin position="427"/>
        <end position="450"/>
    </location>
</feature>
<protein>
    <submittedName>
        <fullName evidence="2">Uncharacterized protein</fullName>
    </submittedName>
</protein>
<keyword evidence="1" id="KW-1133">Transmembrane helix</keyword>
<keyword evidence="1" id="KW-0472">Membrane</keyword>
<evidence type="ECO:0000313" key="2">
    <source>
        <dbReference type="EMBL" id="MDI6102444.1"/>
    </source>
</evidence>
<feature type="transmembrane region" description="Helical" evidence="1">
    <location>
        <begin position="7"/>
        <end position="26"/>
    </location>
</feature>
<feature type="transmembrane region" description="Helical" evidence="1">
    <location>
        <begin position="394"/>
        <end position="415"/>
    </location>
</feature>
<sequence length="451" mass="47437">MTTTRNGTLAWLGHPVTMAALALLIVNDHVLKNTHPGWVTGKLSDAAGMVLAPPLLAALAGLIAPRLPFRRLAAGSIVTVGLGFGFVKASWYGAELASALWSLGTPSLIRADPTDLLAWPFLGVAWWSAGRSRRTPNERLARAVRAAVLLPLALAGVAATSPAPRPSADRVILDGDLIYAGADHDSYGDVWTVSADQGTTWAGAEAPKGLPGAATCARSEPVVCYRTIPHALGVESSTAGGPWTVSWRITDEERKGLNRKYQDTTHVDELSSHSLAVLDVEHRHVVVVANGRDGFALRTVTGEWKRIGFPGIPGDEAPISLEEATAPREDRVLPITLGSLIAGFVFTVAGLVWLRRSGGGRSWWWLLGALGATTVLTLPPAMMPEPEPLSVVDMIGWLLPILAILGATACSATALIAAGRKAPRHGWIGWVAGVGVALLPVAALLVQAAIL</sequence>
<feature type="transmembrane region" description="Helical" evidence="1">
    <location>
        <begin position="72"/>
        <end position="94"/>
    </location>
</feature>
<name>A0ABT6WRT5_9ACTN</name>
<evidence type="ECO:0000313" key="3">
    <source>
        <dbReference type="Proteomes" id="UP001241758"/>
    </source>
</evidence>
<feature type="transmembrane region" description="Helical" evidence="1">
    <location>
        <begin position="46"/>
        <end position="65"/>
    </location>
</feature>
<evidence type="ECO:0000256" key="1">
    <source>
        <dbReference type="SAM" id="Phobius"/>
    </source>
</evidence>
<accession>A0ABT6WRT5</accession>
<feature type="transmembrane region" description="Helical" evidence="1">
    <location>
        <begin position="363"/>
        <end position="382"/>
    </location>
</feature>
<comment type="caution">
    <text evidence="2">The sequence shown here is derived from an EMBL/GenBank/DDBJ whole genome shotgun (WGS) entry which is preliminary data.</text>
</comment>
<dbReference type="EMBL" id="JASCTH010000019">
    <property type="protein sequence ID" value="MDI6102444.1"/>
    <property type="molecule type" value="Genomic_DNA"/>
</dbReference>
<dbReference type="Proteomes" id="UP001241758">
    <property type="component" value="Unassembled WGS sequence"/>
</dbReference>
<dbReference type="RefSeq" id="WP_282763480.1">
    <property type="nucleotide sequence ID" value="NZ_JASCTH010000019.1"/>
</dbReference>
<proteinExistence type="predicted"/>